<evidence type="ECO:0000313" key="3">
    <source>
        <dbReference type="Proteomes" id="UP000054018"/>
    </source>
</evidence>
<evidence type="ECO:0000256" key="1">
    <source>
        <dbReference type="SAM" id="MobiDB-lite"/>
    </source>
</evidence>
<dbReference type="PANTHER" id="PTHR33096:SF1">
    <property type="entry name" value="CXC1-LIKE CYSTEINE CLUSTER ASSOCIATED WITH KDZ TRANSPOSASES DOMAIN-CONTAINING PROTEIN"/>
    <property type="match status" value="1"/>
</dbReference>
<dbReference type="Proteomes" id="UP000054018">
    <property type="component" value="Unassembled WGS sequence"/>
</dbReference>
<protein>
    <submittedName>
        <fullName evidence="2">Uncharacterized protein</fullName>
    </submittedName>
</protein>
<dbReference type="PANTHER" id="PTHR33096">
    <property type="entry name" value="CXC2 DOMAIN-CONTAINING PROTEIN"/>
    <property type="match status" value="1"/>
</dbReference>
<name>A0A0C9YXN8_9AGAM</name>
<proteinExistence type="predicted"/>
<feature type="compositionally biased region" description="Low complexity" evidence="1">
    <location>
        <begin position="9"/>
        <end position="23"/>
    </location>
</feature>
<reference evidence="3" key="2">
    <citation type="submission" date="2015-01" db="EMBL/GenBank/DDBJ databases">
        <title>Evolutionary Origins and Diversification of the Mycorrhizal Mutualists.</title>
        <authorList>
            <consortium name="DOE Joint Genome Institute"/>
            <consortium name="Mycorrhizal Genomics Consortium"/>
            <person name="Kohler A."/>
            <person name="Kuo A."/>
            <person name="Nagy L.G."/>
            <person name="Floudas D."/>
            <person name="Copeland A."/>
            <person name="Barry K.W."/>
            <person name="Cichocki N."/>
            <person name="Veneault-Fourrey C."/>
            <person name="LaButti K."/>
            <person name="Lindquist E.A."/>
            <person name="Lipzen A."/>
            <person name="Lundell T."/>
            <person name="Morin E."/>
            <person name="Murat C."/>
            <person name="Riley R."/>
            <person name="Ohm R."/>
            <person name="Sun H."/>
            <person name="Tunlid A."/>
            <person name="Henrissat B."/>
            <person name="Grigoriev I.V."/>
            <person name="Hibbett D.S."/>
            <person name="Martin F."/>
        </authorList>
    </citation>
    <scope>NUCLEOTIDE SEQUENCE [LARGE SCALE GENOMIC DNA]</scope>
    <source>
        <strain evidence="3">441</strain>
    </source>
</reference>
<dbReference type="AlphaFoldDB" id="A0A0C9YXN8"/>
<dbReference type="STRING" id="765257.A0A0C9YXN8"/>
<feature type="region of interest" description="Disordered" evidence="1">
    <location>
        <begin position="1"/>
        <end position="44"/>
    </location>
</feature>
<organism evidence="2 3">
    <name type="scientific">Pisolithus microcarpus 441</name>
    <dbReference type="NCBI Taxonomy" id="765257"/>
    <lineage>
        <taxon>Eukaryota</taxon>
        <taxon>Fungi</taxon>
        <taxon>Dikarya</taxon>
        <taxon>Basidiomycota</taxon>
        <taxon>Agaricomycotina</taxon>
        <taxon>Agaricomycetes</taxon>
        <taxon>Agaricomycetidae</taxon>
        <taxon>Boletales</taxon>
        <taxon>Sclerodermatineae</taxon>
        <taxon>Pisolithaceae</taxon>
        <taxon>Pisolithus</taxon>
    </lineage>
</organism>
<keyword evidence="3" id="KW-1185">Reference proteome</keyword>
<feature type="compositionally biased region" description="Basic and acidic residues" evidence="1">
    <location>
        <begin position="530"/>
        <end position="545"/>
    </location>
</feature>
<dbReference type="EMBL" id="KN833688">
    <property type="protein sequence ID" value="KIK29885.1"/>
    <property type="molecule type" value="Genomic_DNA"/>
</dbReference>
<dbReference type="OrthoDB" id="2505969at2759"/>
<sequence length="545" mass="62020">MEIGDTDGLDFGSDGSLDYSDSDQGTIGLPPPDEDDDGKLDDTPPVAKYGLVAVNQLLNICGQDQAVGHDVGCASKKTIASSSLGKEAQEKRLKVVVNAFHGFAHNRMCQLENHPLYQSGFGNEDLETCKHIFSSSNNTAPLIRHASEFHWKQFLDLHFNQWDADKYLELSRFLYNNYKQALCIIQTHPAELEQFKRSKDPTDNDFESWHREELEYLKRCAGESDATSIATQYVELLEKLNFAEATYGSVTQVPYLTYTPAEFTSTAGLNESTQQGTNAVNAEYASTLQKYQLQLNIVANFEQQHNIIDRWTPLHREYINAHEYTKHHVFIRTVEELEGLVVQRMFELSKANLAKTGYKMRKHISKAISRRSAAIRAALERYNKLAPRQRPPHPKLDYAEVIGYSLLGEFSLLKHSRYEVLEKPWALPDNREMMMKYYKLQRSQEEITRLNMKVAAQGFRDSGSSELASEMESMYAERVRVNDFHHAQLQKIYEMPGYTGCRPIGDQPRVTGDGTGDEDEEDGDDDDDDGKAFHLGDTLDRVPLY</sequence>
<accession>A0A0C9YXN8</accession>
<evidence type="ECO:0000313" key="2">
    <source>
        <dbReference type="EMBL" id="KIK29885.1"/>
    </source>
</evidence>
<dbReference type="HOGENOM" id="CLU_013084_2_1_1"/>
<dbReference type="Pfam" id="PF18758">
    <property type="entry name" value="KDZ"/>
    <property type="match status" value="1"/>
</dbReference>
<gene>
    <name evidence="2" type="ORF">PISMIDRAFT_6620</name>
</gene>
<dbReference type="InterPro" id="IPR040521">
    <property type="entry name" value="KDZ"/>
</dbReference>
<feature type="region of interest" description="Disordered" evidence="1">
    <location>
        <begin position="499"/>
        <end position="545"/>
    </location>
</feature>
<feature type="compositionally biased region" description="Acidic residues" evidence="1">
    <location>
        <begin position="515"/>
        <end position="529"/>
    </location>
</feature>
<reference evidence="2 3" key="1">
    <citation type="submission" date="2014-04" db="EMBL/GenBank/DDBJ databases">
        <authorList>
            <consortium name="DOE Joint Genome Institute"/>
            <person name="Kuo A."/>
            <person name="Kohler A."/>
            <person name="Costa M.D."/>
            <person name="Nagy L.G."/>
            <person name="Floudas D."/>
            <person name="Copeland A."/>
            <person name="Barry K.W."/>
            <person name="Cichocki N."/>
            <person name="Veneault-Fourrey C."/>
            <person name="LaButti K."/>
            <person name="Lindquist E.A."/>
            <person name="Lipzen A."/>
            <person name="Lundell T."/>
            <person name="Morin E."/>
            <person name="Murat C."/>
            <person name="Sun H."/>
            <person name="Tunlid A."/>
            <person name="Henrissat B."/>
            <person name="Grigoriev I.V."/>
            <person name="Hibbett D.S."/>
            <person name="Martin F."/>
            <person name="Nordberg H.P."/>
            <person name="Cantor M.N."/>
            <person name="Hua S.X."/>
        </authorList>
    </citation>
    <scope>NUCLEOTIDE SEQUENCE [LARGE SCALE GENOMIC DNA]</scope>
    <source>
        <strain evidence="2 3">441</strain>
    </source>
</reference>